<gene>
    <name evidence="1" type="ORF">N1851_003583</name>
</gene>
<evidence type="ECO:0008006" key="3">
    <source>
        <dbReference type="Google" id="ProtNLM"/>
    </source>
</evidence>
<proteinExistence type="predicted"/>
<keyword evidence="2" id="KW-1185">Reference proteome</keyword>
<protein>
    <recommendedName>
        <fullName evidence="3">HAT C-terminal dimerisation domain-containing protein</fullName>
    </recommendedName>
</protein>
<dbReference type="Proteomes" id="UP001174136">
    <property type="component" value="Unassembled WGS sequence"/>
</dbReference>
<name>A0AA47N8G7_MERPO</name>
<accession>A0AA47N8G7</accession>
<evidence type="ECO:0000313" key="1">
    <source>
        <dbReference type="EMBL" id="KAK0154363.1"/>
    </source>
</evidence>
<dbReference type="EMBL" id="JAOPHQ010000570">
    <property type="protein sequence ID" value="KAK0154363.1"/>
    <property type="molecule type" value="Genomic_DNA"/>
</dbReference>
<dbReference type="AlphaFoldDB" id="A0AA47N8G7"/>
<sequence>MLKSSSLDLARVMDLVGALTDTLQDYRSEGYFGEIWKEVEEFAEHCKISVQTVCKSLKQAQDFYVSLMSTVGQRNSDKSIGESFQIAIFYQVLDCLAVELKRHFSKKNCETSLSTQRTFESDLEDLKHDIKPSGSLIRERKVEWTYRLLIPMCHYFVVFLEPYNEVFYELFRLCRISVVTPVSSASCKRSFSALKRIKPTLGPGPDQ</sequence>
<reference evidence="1" key="1">
    <citation type="journal article" date="2023" name="Front. Mar. Sci.">
        <title>A new Merluccius polli reference genome to investigate the effects of global change in West African waters.</title>
        <authorList>
            <person name="Mateo J.L."/>
            <person name="Blanco-Fernandez C."/>
            <person name="Garcia-Vazquez E."/>
            <person name="Machado-Schiaffino G."/>
        </authorList>
    </citation>
    <scope>NUCLEOTIDE SEQUENCE</scope>
    <source>
        <strain evidence="1">C29</strain>
        <tissue evidence="1">Fin</tissue>
    </source>
</reference>
<comment type="caution">
    <text evidence="1">The sequence shown here is derived from an EMBL/GenBank/DDBJ whole genome shotgun (WGS) entry which is preliminary data.</text>
</comment>
<organism evidence="1 2">
    <name type="scientific">Merluccius polli</name>
    <name type="common">Benguela hake</name>
    <name type="synonym">Merluccius cadenati</name>
    <dbReference type="NCBI Taxonomy" id="89951"/>
    <lineage>
        <taxon>Eukaryota</taxon>
        <taxon>Metazoa</taxon>
        <taxon>Chordata</taxon>
        <taxon>Craniata</taxon>
        <taxon>Vertebrata</taxon>
        <taxon>Euteleostomi</taxon>
        <taxon>Actinopterygii</taxon>
        <taxon>Neopterygii</taxon>
        <taxon>Teleostei</taxon>
        <taxon>Neoteleostei</taxon>
        <taxon>Acanthomorphata</taxon>
        <taxon>Zeiogadaria</taxon>
        <taxon>Gadariae</taxon>
        <taxon>Gadiformes</taxon>
        <taxon>Gadoidei</taxon>
        <taxon>Merlucciidae</taxon>
        <taxon>Merluccius</taxon>
    </lineage>
</organism>
<evidence type="ECO:0000313" key="2">
    <source>
        <dbReference type="Proteomes" id="UP001174136"/>
    </source>
</evidence>